<dbReference type="HOGENOM" id="CLU_1641535_0_0_10"/>
<name>A9DJJ7_9FLAO</name>
<keyword evidence="1" id="KW-0472">Membrane</keyword>
<gene>
    <name evidence="2" type="ORF">KAOT1_12902</name>
</gene>
<sequence>MKKETLSIYVKYALNSILGVCIFFFYGIIFNEHKAYMFLAICTTLFLSSYIVARKRPSKTKDISMSLMLTLIFIFHFFIFNKSTIIIGAILYVFMMPLSEFMGSLAGKQKLHFLYFPLLILFITFFVRPNLIQDYYGIETTKNKKVAEITYFKIDKKEVNM</sequence>
<evidence type="ECO:0000313" key="3">
    <source>
        <dbReference type="Proteomes" id="UP000002945"/>
    </source>
</evidence>
<feature type="transmembrane region" description="Helical" evidence="1">
    <location>
        <begin position="114"/>
        <end position="132"/>
    </location>
</feature>
<dbReference type="Proteomes" id="UP000002945">
    <property type="component" value="Unassembled WGS sequence"/>
</dbReference>
<feature type="transmembrane region" description="Helical" evidence="1">
    <location>
        <begin position="65"/>
        <end position="94"/>
    </location>
</feature>
<keyword evidence="1" id="KW-0812">Transmembrane</keyword>
<keyword evidence="1" id="KW-1133">Transmembrane helix</keyword>
<evidence type="ECO:0000313" key="2">
    <source>
        <dbReference type="EMBL" id="EDP98116.1"/>
    </source>
</evidence>
<dbReference type="EMBL" id="ABIB01000001">
    <property type="protein sequence ID" value="EDP98116.1"/>
    <property type="molecule type" value="Genomic_DNA"/>
</dbReference>
<accession>A9DJJ7</accession>
<evidence type="ECO:0000256" key="1">
    <source>
        <dbReference type="SAM" id="Phobius"/>
    </source>
</evidence>
<dbReference type="STRING" id="391587.KAOT1_12902"/>
<reference evidence="2 3" key="1">
    <citation type="journal article" date="2011" name="J. Bacteriol.">
        <title>Genome sequence of the algicidal bacterium Kordia algicida OT-1.</title>
        <authorList>
            <person name="Lee H.S."/>
            <person name="Kang S.G."/>
            <person name="Kwon K.K."/>
            <person name="Lee J.H."/>
            <person name="Kim S.J."/>
        </authorList>
    </citation>
    <scope>NUCLEOTIDE SEQUENCE [LARGE SCALE GENOMIC DNA]</scope>
    <source>
        <strain evidence="2 3">OT-1</strain>
    </source>
</reference>
<dbReference type="AlphaFoldDB" id="A9DJJ7"/>
<comment type="caution">
    <text evidence="2">The sequence shown here is derived from an EMBL/GenBank/DDBJ whole genome shotgun (WGS) entry which is preliminary data.</text>
</comment>
<proteinExistence type="predicted"/>
<dbReference type="RefSeq" id="WP_007095129.1">
    <property type="nucleotide sequence ID" value="NZ_CP142125.1"/>
</dbReference>
<feature type="transmembrane region" description="Helical" evidence="1">
    <location>
        <begin position="35"/>
        <end position="53"/>
    </location>
</feature>
<dbReference type="OrthoDB" id="9815205at2"/>
<protein>
    <submittedName>
        <fullName evidence="2">Uncharacterized protein</fullName>
    </submittedName>
</protein>
<organism evidence="2 3">
    <name type="scientific">Kordia algicida OT-1</name>
    <dbReference type="NCBI Taxonomy" id="391587"/>
    <lineage>
        <taxon>Bacteria</taxon>
        <taxon>Pseudomonadati</taxon>
        <taxon>Bacteroidota</taxon>
        <taxon>Flavobacteriia</taxon>
        <taxon>Flavobacteriales</taxon>
        <taxon>Flavobacteriaceae</taxon>
        <taxon>Kordia</taxon>
    </lineage>
</organism>
<keyword evidence="3" id="KW-1185">Reference proteome</keyword>
<feature type="transmembrane region" description="Helical" evidence="1">
    <location>
        <begin position="12"/>
        <end position="29"/>
    </location>
</feature>